<dbReference type="GO" id="GO:0046903">
    <property type="term" value="P:secretion"/>
    <property type="evidence" value="ECO:0007669"/>
    <property type="project" value="InterPro"/>
</dbReference>
<dbReference type="OrthoDB" id="8433966at2"/>
<name>A0A1H0EUC9_9HYPH</name>
<feature type="domain" description="Hypersensitivity response secretion-like HrpJ" evidence="1">
    <location>
        <begin position="64"/>
        <end position="232"/>
    </location>
</feature>
<evidence type="ECO:0000313" key="2">
    <source>
        <dbReference type="EMBL" id="SDN86047.1"/>
    </source>
</evidence>
<protein>
    <submittedName>
        <fullName evidence="2">Type III secretion regulator YopN/LcrE/InvE/MxiC</fullName>
    </submittedName>
</protein>
<proteinExistence type="predicted"/>
<dbReference type="Gene3D" id="1.10.150.630">
    <property type="match status" value="1"/>
</dbReference>
<accession>A0A1H0EUC9</accession>
<dbReference type="AlphaFoldDB" id="A0A1H0EUC9"/>
<evidence type="ECO:0000259" key="1">
    <source>
        <dbReference type="Pfam" id="PF07201"/>
    </source>
</evidence>
<gene>
    <name evidence="2" type="ORF">SAMN05192530_102228</name>
</gene>
<sequence>MAGAIETTRQNVAALSATSPVGAEVMRAVQGNYRGEVVETSSEASKLEDAKEEIGMSVAHRADKKTLGQRQVRQGQGANLEAIARIADYYDKLPDMPRESELQGLVEDLTRMQEFLQGGGGGGGGGSATAEDVLRLLQRFDPDSTHQFAALEIARDFFAASGADEAFQALLDQAHAAYGRGDLGRDVRAGFAAAEVAARASATMETDPALFRDAYRQMARETPDMGRLFDAFRAFDPLKNFDEIVASFMEAAGRDLAATGPSADPVHLHGLLTELGKLKKMSTTLEMAEDLARTTDRLLQPNDQPTDYSKTKCPACRARESRQEAMKPVVKCRTCQSGAALDIAGLMLSYASRPSASSGDARQLLQPYAQCALSTQVAFANGLHDMHRQLSDEIMPSPQARLQQSAALGAMNEELVNAEEAAWQAESQRGAA</sequence>
<dbReference type="Proteomes" id="UP000198793">
    <property type="component" value="Unassembled WGS sequence"/>
</dbReference>
<dbReference type="SUPFAM" id="SSF140591">
    <property type="entry name" value="Type III secretion system domain"/>
    <property type="match status" value="1"/>
</dbReference>
<evidence type="ECO:0000313" key="3">
    <source>
        <dbReference type="Proteomes" id="UP000198793"/>
    </source>
</evidence>
<dbReference type="GO" id="GO:0019867">
    <property type="term" value="C:outer membrane"/>
    <property type="evidence" value="ECO:0007669"/>
    <property type="project" value="InterPro"/>
</dbReference>
<organism evidence="2 3">
    <name type="scientific">Aureimonas jatrophae</name>
    <dbReference type="NCBI Taxonomy" id="1166073"/>
    <lineage>
        <taxon>Bacteria</taxon>
        <taxon>Pseudomonadati</taxon>
        <taxon>Pseudomonadota</taxon>
        <taxon>Alphaproteobacteria</taxon>
        <taxon>Hyphomicrobiales</taxon>
        <taxon>Aurantimonadaceae</taxon>
        <taxon>Aureimonas</taxon>
    </lineage>
</organism>
<dbReference type="RefSeq" id="WP_090670240.1">
    <property type="nucleotide sequence ID" value="NZ_FNIT01000002.1"/>
</dbReference>
<reference evidence="2 3" key="1">
    <citation type="submission" date="2016-10" db="EMBL/GenBank/DDBJ databases">
        <authorList>
            <person name="de Groot N.N."/>
        </authorList>
    </citation>
    <scope>NUCLEOTIDE SEQUENCE [LARGE SCALE GENOMIC DNA]</scope>
    <source>
        <strain evidence="3">L7-484,KACC 16230,DSM 25025</strain>
    </source>
</reference>
<dbReference type="Pfam" id="PF07201">
    <property type="entry name" value="HrpJ"/>
    <property type="match status" value="1"/>
</dbReference>
<dbReference type="EMBL" id="FNIT01000002">
    <property type="protein sequence ID" value="SDN86047.1"/>
    <property type="molecule type" value="Genomic_DNA"/>
</dbReference>
<keyword evidence="3" id="KW-1185">Reference proteome</keyword>
<dbReference type="InterPro" id="IPR010812">
    <property type="entry name" value="HrpJ-like"/>
</dbReference>
<dbReference type="STRING" id="1166073.SAMN05192530_102228"/>